<keyword evidence="1" id="KW-0472">Membrane</keyword>
<gene>
    <name evidence="2" type="ORF">LCGC14_2104510</name>
</gene>
<keyword evidence="1" id="KW-0812">Transmembrane</keyword>
<dbReference type="AlphaFoldDB" id="A0A0F9E950"/>
<feature type="transmembrane region" description="Helical" evidence="1">
    <location>
        <begin position="34"/>
        <end position="55"/>
    </location>
</feature>
<keyword evidence="1" id="KW-1133">Transmembrane helix</keyword>
<sequence length="61" mass="6751">MMIFISLISLVLPVLISGIIGMYLGGSNTVNHRSYYWAIGVLGATTGWVLFLICLKQITQY</sequence>
<reference evidence="2" key="1">
    <citation type="journal article" date="2015" name="Nature">
        <title>Complex archaea that bridge the gap between prokaryotes and eukaryotes.</title>
        <authorList>
            <person name="Spang A."/>
            <person name="Saw J.H."/>
            <person name="Jorgensen S.L."/>
            <person name="Zaremba-Niedzwiedzka K."/>
            <person name="Martijn J."/>
            <person name="Lind A.E."/>
            <person name="van Eijk R."/>
            <person name="Schleper C."/>
            <person name="Guy L."/>
            <person name="Ettema T.J."/>
        </authorList>
    </citation>
    <scope>NUCLEOTIDE SEQUENCE</scope>
</reference>
<dbReference type="EMBL" id="LAZR01025882">
    <property type="protein sequence ID" value="KKL70484.1"/>
    <property type="molecule type" value="Genomic_DNA"/>
</dbReference>
<accession>A0A0F9E950</accession>
<evidence type="ECO:0000313" key="2">
    <source>
        <dbReference type="EMBL" id="KKL70484.1"/>
    </source>
</evidence>
<name>A0A0F9E950_9ZZZZ</name>
<proteinExistence type="predicted"/>
<evidence type="ECO:0000256" key="1">
    <source>
        <dbReference type="SAM" id="Phobius"/>
    </source>
</evidence>
<organism evidence="2">
    <name type="scientific">marine sediment metagenome</name>
    <dbReference type="NCBI Taxonomy" id="412755"/>
    <lineage>
        <taxon>unclassified sequences</taxon>
        <taxon>metagenomes</taxon>
        <taxon>ecological metagenomes</taxon>
    </lineage>
</organism>
<protein>
    <submittedName>
        <fullName evidence="2">Uncharacterized protein</fullName>
    </submittedName>
</protein>
<comment type="caution">
    <text evidence="2">The sequence shown here is derived from an EMBL/GenBank/DDBJ whole genome shotgun (WGS) entry which is preliminary data.</text>
</comment>